<reference evidence="19" key="1">
    <citation type="submission" date="2023-11" db="EMBL/GenBank/DDBJ databases">
        <title>Genome assemblies of two species of porcelain crab, Petrolisthes cinctipes and Petrolisthes manimaculis (Anomura: Porcellanidae).</title>
        <authorList>
            <person name="Angst P."/>
        </authorList>
    </citation>
    <scope>NUCLEOTIDE SEQUENCE</scope>
    <source>
        <strain evidence="19">PB745_02</strain>
        <tissue evidence="19">Gill</tissue>
    </source>
</reference>
<evidence type="ECO:0000256" key="10">
    <source>
        <dbReference type="ARBA" id="ARBA00056270"/>
    </source>
</evidence>
<dbReference type="PROSITE" id="PS51627">
    <property type="entry name" value="SAM_MT_TRM11"/>
    <property type="match status" value="1"/>
</dbReference>
<dbReference type="InterPro" id="IPR059073">
    <property type="entry name" value="TRMT11_N"/>
</dbReference>
<feature type="domain" description="Ribosomal RNA large subunit methyltransferase K/L-like methyltransferase" evidence="17">
    <location>
        <begin position="193"/>
        <end position="322"/>
    </location>
</feature>
<evidence type="ECO:0000313" key="20">
    <source>
        <dbReference type="Proteomes" id="UP001292094"/>
    </source>
</evidence>
<dbReference type="InterPro" id="IPR029063">
    <property type="entry name" value="SAM-dependent_MTases_sf"/>
</dbReference>
<comment type="subcellular location">
    <subcellularLocation>
        <location evidence="1">Cytoplasm</location>
    </subcellularLocation>
</comment>
<proteinExistence type="inferred from homology"/>
<evidence type="ECO:0000256" key="1">
    <source>
        <dbReference type="ARBA" id="ARBA00004496"/>
    </source>
</evidence>
<feature type="domain" description="tRNA (guanine(10)-N(2))-methyltransferase TRMT11 N-terminal" evidence="18">
    <location>
        <begin position="13"/>
        <end position="183"/>
    </location>
</feature>
<evidence type="ECO:0000256" key="5">
    <source>
        <dbReference type="ARBA" id="ARBA00022679"/>
    </source>
</evidence>
<evidence type="ECO:0000256" key="15">
    <source>
        <dbReference type="PROSITE-ProRule" id="PRU00959"/>
    </source>
</evidence>
<evidence type="ECO:0000256" key="7">
    <source>
        <dbReference type="ARBA" id="ARBA00022694"/>
    </source>
</evidence>
<dbReference type="SUPFAM" id="SSF53335">
    <property type="entry name" value="S-adenosyl-L-methionine-dependent methyltransferases"/>
    <property type="match status" value="1"/>
</dbReference>
<evidence type="ECO:0000256" key="16">
    <source>
        <dbReference type="SAM" id="MobiDB-lite"/>
    </source>
</evidence>
<gene>
    <name evidence="19" type="ORF">Pmani_029100</name>
</gene>
<keyword evidence="6 15" id="KW-0949">S-adenosyl-L-methionine</keyword>
<evidence type="ECO:0000256" key="11">
    <source>
        <dbReference type="ARBA" id="ARBA00065434"/>
    </source>
</evidence>
<dbReference type="GO" id="GO:0032259">
    <property type="term" value="P:methylation"/>
    <property type="evidence" value="ECO:0007669"/>
    <property type="project" value="UniProtKB-UniRule"/>
</dbReference>
<evidence type="ECO:0000259" key="17">
    <source>
        <dbReference type="Pfam" id="PF01170"/>
    </source>
</evidence>
<feature type="region of interest" description="Disordered" evidence="16">
    <location>
        <begin position="326"/>
        <end position="353"/>
    </location>
</feature>
<dbReference type="InterPro" id="IPR016691">
    <property type="entry name" value="TRMT11"/>
</dbReference>
<comment type="caution">
    <text evidence="19">The sequence shown here is derived from an EMBL/GenBank/DDBJ whole genome shotgun (WGS) entry which is preliminary data.</text>
</comment>
<dbReference type="GO" id="GO:0160102">
    <property type="term" value="F:tRNA (guanine(10)-N2)-methyltransferase activity"/>
    <property type="evidence" value="ECO:0007669"/>
    <property type="project" value="UniProtKB-EC"/>
</dbReference>
<accession>A0AAE1TXA8</accession>
<keyword evidence="8 15" id="KW-0694">RNA-binding</keyword>
<evidence type="ECO:0000256" key="4">
    <source>
        <dbReference type="ARBA" id="ARBA00022603"/>
    </source>
</evidence>
<comment type="catalytic activity">
    <reaction evidence="9">
        <text>guanosine(10) in tRNA + S-adenosyl-L-methionine = N(2)-methylguanosine(10) in tRNA + S-adenosyl-L-homocysteine + H(+)</text>
        <dbReference type="Rhea" id="RHEA:43128"/>
        <dbReference type="Rhea" id="RHEA-COMP:10355"/>
        <dbReference type="Rhea" id="RHEA-COMP:10357"/>
        <dbReference type="ChEBI" id="CHEBI:15378"/>
        <dbReference type="ChEBI" id="CHEBI:57856"/>
        <dbReference type="ChEBI" id="CHEBI:59789"/>
        <dbReference type="ChEBI" id="CHEBI:74269"/>
        <dbReference type="ChEBI" id="CHEBI:74481"/>
        <dbReference type="EC" id="2.1.1.214"/>
    </reaction>
    <physiologicalReaction direction="left-to-right" evidence="9">
        <dbReference type="Rhea" id="RHEA:43129"/>
    </physiologicalReaction>
</comment>
<dbReference type="InterPro" id="IPR002052">
    <property type="entry name" value="DNA_methylase_N6_adenine_CS"/>
</dbReference>
<evidence type="ECO:0000256" key="8">
    <source>
        <dbReference type="ARBA" id="ARBA00022884"/>
    </source>
</evidence>
<evidence type="ECO:0000313" key="19">
    <source>
        <dbReference type="EMBL" id="KAK4298564.1"/>
    </source>
</evidence>
<protein>
    <recommendedName>
        <fullName evidence="13">tRNA (guanine(10)-N(2))-methyltransferase TRMT11</fullName>
        <ecNumber evidence="12">2.1.1.214</ecNumber>
    </recommendedName>
    <alternativeName>
        <fullName evidence="14">tRNA methyltransferase 11 homolog</fullName>
    </alternativeName>
</protein>
<keyword evidence="20" id="KW-1185">Reference proteome</keyword>
<dbReference type="Gene3D" id="3.40.50.150">
    <property type="entry name" value="Vaccinia Virus protein VP39"/>
    <property type="match status" value="1"/>
</dbReference>
<feature type="compositionally biased region" description="Basic and acidic residues" evidence="16">
    <location>
        <begin position="601"/>
        <end position="616"/>
    </location>
</feature>
<dbReference type="EMBL" id="JAWZYT010003405">
    <property type="protein sequence ID" value="KAK4298564.1"/>
    <property type="molecule type" value="Genomic_DNA"/>
</dbReference>
<dbReference type="GO" id="GO:0043527">
    <property type="term" value="C:tRNA methyltransferase complex"/>
    <property type="evidence" value="ECO:0007669"/>
    <property type="project" value="UniProtKB-ARBA"/>
</dbReference>
<dbReference type="InterPro" id="IPR000241">
    <property type="entry name" value="RlmKL-like_Mtase"/>
</dbReference>
<keyword evidence="7 15" id="KW-0819">tRNA processing</keyword>
<evidence type="ECO:0000256" key="9">
    <source>
        <dbReference type="ARBA" id="ARBA00050985"/>
    </source>
</evidence>
<dbReference type="PANTHER" id="PTHR13370:SF3">
    <property type="entry name" value="TRNA (GUANINE(10)-N2)-METHYLTRANSFERASE HOMOLOG"/>
    <property type="match status" value="1"/>
</dbReference>
<comment type="similarity">
    <text evidence="15">Belongs to the class I-like SAM-binding methyltransferase superfamily. TRM11 methyltransferase family.</text>
</comment>
<dbReference type="Proteomes" id="UP001292094">
    <property type="component" value="Unassembled WGS sequence"/>
</dbReference>
<dbReference type="AlphaFoldDB" id="A0AAE1TXA8"/>
<dbReference type="Pfam" id="PF01170">
    <property type="entry name" value="UPF0020"/>
    <property type="match status" value="1"/>
</dbReference>
<comment type="function">
    <text evidence="10">Catalytic subunit of the TRMT11-TRM112 methyltransferase complex, that specifically mediates the S-adenosyl-L-methionine-dependent N(2)-methylation of guanosine nucleotide at position 10 (m2G10) in tRNAs. This is one of the major tRNA (guanine-N(2))-methyltransferases.</text>
</comment>
<sequence length="616" mass="69790">MSCSHKCIEAARKYLLWCANEHVEFRIPELKSIASMFNIPIKWIDKPKEDPYVIVEMRCEADAKKLMSRSLLVRSCYELWGEGSTEAELHSNVRSFPAEFMKPHLAPEKTFKVRVEAFNKTLKIADKLAKIEALEYLPFEGHVDLKNADTCLHFIEYYGLDPNSIPTTPYKIFVGRWVAEGQRELIGRFSLKKRHYIGSTSMDAQLAFIMTNLAQVQSGEVVADPFVGTGSILVSAAYWGGHVWGWDIDFLTLHARTKPTRHSQKQRLSCESIASNLEQYGLERHYLDVTVMDNAKPVWRDVPFIDAIITDPPYGIRESTERVGSLKVSRPSSYNQDNTTTTTTTTPHTPYSPSNHYPSKVSYSLSHVFCDLLNFAAIHLIIGGRLVFWLPVFREDYHDGMIPSHPCLELMYNCEQVLTVHSSRRLITLRKIRHPTGEETAIGQVADLTAKFRERFFQASLMTKDERQAIKSQFPRDKRGQGLGYRLEEAKNQTKMVRMDVAAKCEDSVIPVCETTRQKEEINKLNNVKTVSVAMCETSVMTGCEISTLGNNDNNEKAITTNVTTECVTRDESACCRHESSATRNDTLTSLSCTGNQVLHNPDKNPEGELNARVDL</sequence>
<dbReference type="GO" id="GO:0000049">
    <property type="term" value="F:tRNA binding"/>
    <property type="evidence" value="ECO:0007669"/>
    <property type="project" value="UniProtKB-UniRule"/>
</dbReference>
<comment type="subunit">
    <text evidence="11">Part of the heterodimeric TRMT11-TRM112 methyltransferase complex; this complex forms an active tRNA methyltransferase, where TRMT112 acts as an activator of the catalytic subunit TRMT11.</text>
</comment>
<feature type="region of interest" description="Disordered" evidence="16">
    <location>
        <begin position="596"/>
        <end position="616"/>
    </location>
</feature>
<organism evidence="19 20">
    <name type="scientific">Petrolisthes manimaculis</name>
    <dbReference type="NCBI Taxonomy" id="1843537"/>
    <lineage>
        <taxon>Eukaryota</taxon>
        <taxon>Metazoa</taxon>
        <taxon>Ecdysozoa</taxon>
        <taxon>Arthropoda</taxon>
        <taxon>Crustacea</taxon>
        <taxon>Multicrustacea</taxon>
        <taxon>Malacostraca</taxon>
        <taxon>Eumalacostraca</taxon>
        <taxon>Eucarida</taxon>
        <taxon>Decapoda</taxon>
        <taxon>Pleocyemata</taxon>
        <taxon>Anomura</taxon>
        <taxon>Galatheoidea</taxon>
        <taxon>Porcellanidae</taxon>
        <taxon>Petrolisthes</taxon>
    </lineage>
</organism>
<dbReference type="EC" id="2.1.1.214" evidence="12"/>
<keyword evidence="4 15" id="KW-0489">Methyltransferase</keyword>
<name>A0AAE1TXA8_9EUCA</name>
<keyword evidence="2" id="KW-0963">Cytoplasm</keyword>
<dbReference type="GO" id="GO:0005737">
    <property type="term" value="C:cytoplasm"/>
    <property type="evidence" value="ECO:0007669"/>
    <property type="project" value="UniProtKB-SubCell"/>
</dbReference>
<evidence type="ECO:0000256" key="14">
    <source>
        <dbReference type="ARBA" id="ARBA00075308"/>
    </source>
</evidence>
<evidence type="ECO:0000256" key="13">
    <source>
        <dbReference type="ARBA" id="ARBA00067484"/>
    </source>
</evidence>
<keyword evidence="3 15" id="KW-0820">tRNA-binding</keyword>
<evidence type="ECO:0000256" key="6">
    <source>
        <dbReference type="ARBA" id="ARBA00022691"/>
    </source>
</evidence>
<dbReference type="Pfam" id="PF25904">
    <property type="entry name" value="Tmrp11_N"/>
    <property type="match status" value="1"/>
</dbReference>
<evidence type="ECO:0000256" key="12">
    <source>
        <dbReference type="ARBA" id="ARBA00066937"/>
    </source>
</evidence>
<evidence type="ECO:0000259" key="18">
    <source>
        <dbReference type="Pfam" id="PF25904"/>
    </source>
</evidence>
<dbReference type="PROSITE" id="PS00092">
    <property type="entry name" value="N6_MTASE"/>
    <property type="match status" value="1"/>
</dbReference>
<dbReference type="PANTHER" id="PTHR13370">
    <property type="entry name" value="RNA METHYLASE-RELATED"/>
    <property type="match status" value="1"/>
</dbReference>
<evidence type="ECO:0000256" key="3">
    <source>
        <dbReference type="ARBA" id="ARBA00022555"/>
    </source>
</evidence>
<dbReference type="GO" id="GO:0008033">
    <property type="term" value="P:tRNA processing"/>
    <property type="evidence" value="ECO:0007669"/>
    <property type="project" value="UniProtKB-UniRule"/>
</dbReference>
<evidence type="ECO:0000256" key="2">
    <source>
        <dbReference type="ARBA" id="ARBA00022490"/>
    </source>
</evidence>
<keyword evidence="5 15" id="KW-0808">Transferase</keyword>